<dbReference type="Proteomes" id="UP001217083">
    <property type="component" value="Unassembled WGS sequence"/>
</dbReference>
<name>A0ABT5XJR5_9FLAO</name>
<dbReference type="RefSeq" id="WP_275648245.1">
    <property type="nucleotide sequence ID" value="NZ_JARFVA010000001.1"/>
</dbReference>
<dbReference type="EMBL" id="JARFVA010000001">
    <property type="protein sequence ID" value="MDF0706140.1"/>
    <property type="molecule type" value="Genomic_DNA"/>
</dbReference>
<protein>
    <recommendedName>
        <fullName evidence="3">Cell surface protein</fullName>
    </recommendedName>
</protein>
<dbReference type="PROSITE" id="PS51257">
    <property type="entry name" value="PROKAR_LIPOPROTEIN"/>
    <property type="match status" value="1"/>
</dbReference>
<comment type="caution">
    <text evidence="1">The sequence shown here is derived from an EMBL/GenBank/DDBJ whole genome shotgun (WGS) entry which is preliminary data.</text>
</comment>
<reference evidence="1 2" key="1">
    <citation type="submission" date="2023-03" db="EMBL/GenBank/DDBJ databases">
        <title>Muricauda XX sp. nov. and Muricauda XXX sp. nov., two novel species isolated from Okinawa Trough.</title>
        <authorList>
            <person name="Cao W."/>
            <person name="Deng X."/>
        </authorList>
    </citation>
    <scope>NUCLEOTIDE SEQUENCE [LARGE SCALE GENOMIC DNA]</scope>
    <source>
        <strain evidence="1 2">81s02</strain>
    </source>
</reference>
<accession>A0ABT5XJR5</accession>
<dbReference type="SUPFAM" id="SSF81901">
    <property type="entry name" value="HCP-like"/>
    <property type="match status" value="1"/>
</dbReference>
<dbReference type="InterPro" id="IPR011990">
    <property type="entry name" value="TPR-like_helical_dom_sf"/>
</dbReference>
<dbReference type="Gene3D" id="1.25.40.10">
    <property type="entry name" value="Tetratricopeptide repeat domain"/>
    <property type="match status" value="2"/>
</dbReference>
<gene>
    <name evidence="1" type="ORF">PY091_02855</name>
</gene>
<evidence type="ECO:0000313" key="2">
    <source>
        <dbReference type="Proteomes" id="UP001217083"/>
    </source>
</evidence>
<evidence type="ECO:0008006" key="3">
    <source>
        <dbReference type="Google" id="ProtNLM"/>
    </source>
</evidence>
<keyword evidence="2" id="KW-1185">Reference proteome</keyword>
<proteinExistence type="predicted"/>
<sequence length="429" mass="48820">MKTTAHNFFITITIVLLTACQQKQTDFTTNRKDYDKYLASEPVKTTSKYFQLWDNKIKSDSMQLLSLGNVAGEYARFFKGTGKIKYLKDAEQALNKAVEIAAVGKSGYLRALARNYISQHRFKEALILAKEARSLGSGVKDSQSLLYDLHMELGNYRIANAYLDSIKNMSDFGYLIRVAKWNDHKGDLGTAIHFMEKAMAKAESSQNRDLLVWSYTNLADFYGHAGRIEDSYYLYLKTLQIDSQNAYAKKGIAWIVYSHERNGAEALRILDSIMQKNKSPEYYLLKAEIADFMKNDLLRVQSLDNYYKIIEDNKDYGDMYNAYNVDFLLGLEVDQKAFELAQEEVKNRPTPESYGLLAYSLLQVGQEQKAMEIIEKHVMGATFEPAILHQAAEVYKANGKKEKVSALKQELLEAAFELGPIKEAEIASL</sequence>
<organism evidence="1 2">
    <name type="scientific">Flagellimonas okinawensis</name>
    <dbReference type="NCBI Taxonomy" id="3031324"/>
    <lineage>
        <taxon>Bacteria</taxon>
        <taxon>Pseudomonadati</taxon>
        <taxon>Bacteroidota</taxon>
        <taxon>Flavobacteriia</taxon>
        <taxon>Flavobacteriales</taxon>
        <taxon>Flavobacteriaceae</taxon>
        <taxon>Flagellimonas</taxon>
    </lineage>
</organism>
<evidence type="ECO:0000313" key="1">
    <source>
        <dbReference type="EMBL" id="MDF0706140.1"/>
    </source>
</evidence>